<dbReference type="Pfam" id="PF00501">
    <property type="entry name" value="AMP-binding"/>
    <property type="match status" value="1"/>
</dbReference>
<reference evidence="3" key="1">
    <citation type="submission" date="2019-08" db="EMBL/GenBank/DDBJ databases">
        <authorList>
            <person name="Kucharzyk K."/>
            <person name="Murdoch R.W."/>
            <person name="Higgins S."/>
            <person name="Loffler F."/>
        </authorList>
    </citation>
    <scope>NUCLEOTIDE SEQUENCE</scope>
</reference>
<evidence type="ECO:0000256" key="1">
    <source>
        <dbReference type="ARBA" id="ARBA00024484"/>
    </source>
</evidence>
<protein>
    <submittedName>
        <fullName evidence="3">Long-chain-fatty-acid--CoA ligase FadD15</fullName>
        <ecNumber evidence="3">6.2.1.3</ecNumber>
    </submittedName>
</protein>
<dbReference type="GO" id="GO:0016020">
    <property type="term" value="C:membrane"/>
    <property type="evidence" value="ECO:0007669"/>
    <property type="project" value="TreeGrafter"/>
</dbReference>
<gene>
    <name evidence="3" type="ORF">SDC9_105639</name>
</gene>
<dbReference type="EC" id="6.2.1.3" evidence="3"/>
<dbReference type="Gene3D" id="3.30.300.30">
    <property type="match status" value="1"/>
</dbReference>
<keyword evidence="3" id="KW-0436">Ligase</keyword>
<dbReference type="PANTHER" id="PTHR43272">
    <property type="entry name" value="LONG-CHAIN-FATTY-ACID--COA LIGASE"/>
    <property type="match status" value="1"/>
</dbReference>
<feature type="domain" description="AMP-dependent synthetase/ligase" evidence="2">
    <location>
        <begin position="29"/>
        <end position="410"/>
    </location>
</feature>
<accession>A0A645B163</accession>
<dbReference type="GO" id="GO:0004467">
    <property type="term" value="F:long-chain fatty acid-CoA ligase activity"/>
    <property type="evidence" value="ECO:0007669"/>
    <property type="project" value="UniProtKB-EC"/>
</dbReference>
<dbReference type="InterPro" id="IPR042099">
    <property type="entry name" value="ANL_N_sf"/>
</dbReference>
<dbReference type="Gene3D" id="3.40.50.12780">
    <property type="entry name" value="N-terminal domain of ligase-like"/>
    <property type="match status" value="1"/>
</dbReference>
<dbReference type="Pfam" id="PF23562">
    <property type="entry name" value="AMP-binding_C_3"/>
    <property type="match status" value="1"/>
</dbReference>
<organism evidence="3">
    <name type="scientific">bioreactor metagenome</name>
    <dbReference type="NCBI Taxonomy" id="1076179"/>
    <lineage>
        <taxon>unclassified sequences</taxon>
        <taxon>metagenomes</taxon>
        <taxon>ecological metagenomes</taxon>
    </lineage>
</organism>
<name>A0A645B163_9ZZZZ</name>
<comment type="caution">
    <text evidence="3">The sequence shown here is derived from an EMBL/GenBank/DDBJ whole genome shotgun (WGS) entry which is preliminary data.</text>
</comment>
<evidence type="ECO:0000313" key="3">
    <source>
        <dbReference type="EMBL" id="MPM58806.1"/>
    </source>
</evidence>
<dbReference type="InterPro" id="IPR020845">
    <property type="entry name" value="AMP-binding_CS"/>
</dbReference>
<comment type="catalytic activity">
    <reaction evidence="1">
        <text>a long-chain fatty acid + ATP + CoA = a long-chain fatty acyl-CoA + AMP + diphosphate</text>
        <dbReference type="Rhea" id="RHEA:15421"/>
        <dbReference type="ChEBI" id="CHEBI:30616"/>
        <dbReference type="ChEBI" id="CHEBI:33019"/>
        <dbReference type="ChEBI" id="CHEBI:57287"/>
        <dbReference type="ChEBI" id="CHEBI:57560"/>
        <dbReference type="ChEBI" id="CHEBI:83139"/>
        <dbReference type="ChEBI" id="CHEBI:456215"/>
        <dbReference type="EC" id="6.2.1.3"/>
    </reaction>
    <physiologicalReaction direction="left-to-right" evidence="1">
        <dbReference type="Rhea" id="RHEA:15422"/>
    </physiologicalReaction>
</comment>
<dbReference type="SUPFAM" id="SSF56801">
    <property type="entry name" value="Acetyl-CoA synthetase-like"/>
    <property type="match status" value="1"/>
</dbReference>
<dbReference type="InterPro" id="IPR045851">
    <property type="entry name" value="AMP-bd_C_sf"/>
</dbReference>
<dbReference type="EMBL" id="VSSQ01016961">
    <property type="protein sequence ID" value="MPM58806.1"/>
    <property type="molecule type" value="Genomic_DNA"/>
</dbReference>
<sequence length="560" mass="62605">MKQKTLYEKFQKKLYHINKMCNFKELIYNSAEKYSNRPAFKLKLKNNSYKYITYTQVKAQFRKSTAAFLNMSLLGKRIAIIGKNSYNWVISYLTAATIGVAVPLDKELNTKDMYDFICSAECAAVAADEDIINKLKPLCGDSVHYISLQSITSMLNTVELDTRVDSIKINNDEMSVLIFTSGTTGNSKGVCLSQKNICANIYSTTRMVKIKPNDKTLSILPLHHTYECTLNCLLLLSRGACISFIDGMTKIPQNISEYHPTVLVVVPALLEMMNKRIRKTVANQCPEKYRDLFEKYSFAEALSKVPFILRLIICQKVKKSLGGKLRLFIVGAADLPPILVEDFLALGIRTLQGYGLTECSPLLAGNNDFYLNPKSTGIAIPGVEIKIENPNSAGVGEIVARGDNIMLGYYRDEAATAKAMKGGYFHTGDLGCMDEDGFLYIKGRLKNVIVTSNGKNIYPEELETRLKEDELISESLVLAGTDKNGEICVKVKILPNLEHIIQIIGHLPTQEEIQTAVKSVIDKINKSLPGYKHIRIIEILSTELEKTTTRKIRRCGTNLT</sequence>
<evidence type="ECO:0000259" key="2">
    <source>
        <dbReference type="Pfam" id="PF00501"/>
    </source>
</evidence>
<dbReference type="AlphaFoldDB" id="A0A645B163"/>
<proteinExistence type="predicted"/>
<dbReference type="PANTHER" id="PTHR43272:SF52">
    <property type="entry name" value="AMP-DEPENDENT SYNTHETASE_LIGASE DOMAIN-CONTAINING PROTEIN"/>
    <property type="match status" value="1"/>
</dbReference>
<dbReference type="PROSITE" id="PS00455">
    <property type="entry name" value="AMP_BINDING"/>
    <property type="match status" value="1"/>
</dbReference>
<dbReference type="InterPro" id="IPR000873">
    <property type="entry name" value="AMP-dep_synth/lig_dom"/>
</dbReference>